<feature type="region of interest" description="Disordered" evidence="2">
    <location>
        <begin position="592"/>
        <end position="633"/>
    </location>
</feature>
<feature type="region of interest" description="Disordered" evidence="2">
    <location>
        <begin position="331"/>
        <end position="350"/>
    </location>
</feature>
<evidence type="ECO:0000313" key="4">
    <source>
        <dbReference type="Proteomes" id="UP000182961"/>
    </source>
</evidence>
<evidence type="ECO:0000256" key="2">
    <source>
        <dbReference type="SAM" id="MobiDB-lite"/>
    </source>
</evidence>
<feature type="region of interest" description="Disordered" evidence="2">
    <location>
        <begin position="565"/>
        <end position="584"/>
    </location>
</feature>
<sequence>MIGKESYPFVATDQSFNFSKIFNQNTDYQVITSNSSIKNFEKLTYQLVVVKDQYPSIELIDIPAEVKQQSNHLVGKINDDYGISKLQIVYYEKGKPQFAKRGTLNSNHGVFDQFVFSFPSNLPVEEGVDYDFYFEVFDNDALHNFKSTRSIVFSNHIDSKTEQQDAIFEQQNSNLNSLDKTLEQQSKQFSDLEKLKKLGKEKKDFEFKEQKLAQDFIQRQKQQDDLMKSFAEKIKDNLQKESTETKDETKAILEKRLEKATESIDKNKKLLDELNQLNDKLNNEEFQEKLQQFKQSSSNQVKTLEQLVELTKRYYVDKKTNQIADKLEKLSQEQQKLSDSPSPNAVEQQDKLSDEFKNIQEQLEDVKKENKSLKNPLELPNTQPLENSISNDMKSAKEQLNKKQMQSAKSNQKKAANELKSLSSQLKESMAENEQEQLEEDVKMLRQVLDNLLSFSFSQEEVMKQFKISKVGSFGYNVNLKKQQNLKTQFKHVDDSLFTLSLRNAKIQDEITKEVGNVQYNLDSAIDKLGNGVISKGVSHQQFSIASSNKLADFLSELLSNMQMNLSGMKSGNPKPGQGKGMQLPDIISKQKGLGDKMKKQMNRENKPGEGDPKSGSKGQKDANGNEGQDGEGDAKAIMQIYKEQKELRDALQNELSKQGLTGNGQKVLEQMKQLEKQLLNKGFKNDVLQRSLSINQELLKLVTALQQQGEDTKRKAESNSKAFNNTSKPLPASLLQYLNSVEILNRQSLPLQPNFNQKVQKYFNKND</sequence>
<feature type="coiled-coil region" evidence="1">
    <location>
        <begin position="635"/>
        <end position="678"/>
    </location>
</feature>
<protein>
    <submittedName>
        <fullName evidence="3">Uncharacterized protein</fullName>
    </submittedName>
</protein>
<dbReference type="AlphaFoldDB" id="A0A1I4QWH9"/>
<organism evidence="3 4">
    <name type="scientific">Flavobacterium succinicans</name>
    <dbReference type="NCBI Taxonomy" id="29536"/>
    <lineage>
        <taxon>Bacteria</taxon>
        <taxon>Pseudomonadati</taxon>
        <taxon>Bacteroidota</taxon>
        <taxon>Flavobacteriia</taxon>
        <taxon>Flavobacteriales</taxon>
        <taxon>Flavobacteriaceae</taxon>
        <taxon>Flavobacterium</taxon>
    </lineage>
</organism>
<keyword evidence="4" id="KW-1185">Reference proteome</keyword>
<evidence type="ECO:0000313" key="3">
    <source>
        <dbReference type="EMBL" id="SFM44434.1"/>
    </source>
</evidence>
<feature type="coiled-coil region" evidence="1">
    <location>
        <begin position="168"/>
        <end position="195"/>
    </location>
</feature>
<gene>
    <name evidence="3" type="ORF">SAMN05444143_10188</name>
</gene>
<name>A0A1I4QWH9_9FLAO</name>
<feature type="region of interest" description="Disordered" evidence="2">
    <location>
        <begin position="369"/>
        <end position="419"/>
    </location>
</feature>
<dbReference type="RefSeq" id="WP_306372106.1">
    <property type="nucleotide sequence ID" value="NZ_CBCRUM010000001.1"/>
</dbReference>
<dbReference type="EMBL" id="FOUT01000001">
    <property type="protein sequence ID" value="SFM44434.1"/>
    <property type="molecule type" value="Genomic_DNA"/>
</dbReference>
<feature type="compositionally biased region" description="Polar residues" evidence="2">
    <location>
        <begin position="402"/>
        <end position="414"/>
    </location>
</feature>
<feature type="compositionally biased region" description="Polar residues" evidence="2">
    <location>
        <begin position="380"/>
        <end position="393"/>
    </location>
</feature>
<proteinExistence type="predicted"/>
<dbReference type="eggNOG" id="COG3767">
    <property type="taxonomic scope" value="Bacteria"/>
</dbReference>
<feature type="compositionally biased region" description="Polar residues" evidence="2">
    <location>
        <begin position="332"/>
        <end position="347"/>
    </location>
</feature>
<keyword evidence="1" id="KW-0175">Coiled coil</keyword>
<feature type="compositionally biased region" description="Basic and acidic residues" evidence="2">
    <location>
        <begin position="593"/>
        <end position="621"/>
    </location>
</feature>
<dbReference type="eggNOG" id="COG0497">
    <property type="taxonomic scope" value="Bacteria"/>
</dbReference>
<accession>A0A1I4QWH9</accession>
<feature type="coiled-coil region" evidence="1">
    <location>
        <begin position="228"/>
        <end position="291"/>
    </location>
</feature>
<evidence type="ECO:0000256" key="1">
    <source>
        <dbReference type="SAM" id="Coils"/>
    </source>
</evidence>
<dbReference type="Proteomes" id="UP000182961">
    <property type="component" value="Unassembled WGS sequence"/>
</dbReference>
<reference evidence="4" key="1">
    <citation type="submission" date="2016-10" db="EMBL/GenBank/DDBJ databases">
        <authorList>
            <person name="Varghese N."/>
            <person name="Submissions S."/>
        </authorList>
    </citation>
    <scope>NUCLEOTIDE SEQUENCE [LARGE SCALE GENOMIC DNA]</scope>
    <source>
        <strain evidence="4">DSM 4002</strain>
    </source>
</reference>